<dbReference type="Pfam" id="PF16541">
    <property type="entry name" value="AltA1"/>
    <property type="match status" value="1"/>
</dbReference>
<feature type="domain" description="AA1-like" evidence="6">
    <location>
        <begin position="57"/>
        <end position="192"/>
    </location>
</feature>
<comment type="subcellular location">
    <subcellularLocation>
        <location evidence="1">Secreted</location>
    </subcellularLocation>
</comment>
<evidence type="ECO:0000256" key="2">
    <source>
        <dbReference type="ARBA" id="ARBA00022525"/>
    </source>
</evidence>
<comment type="caution">
    <text evidence="7">The sequence shown here is derived from an EMBL/GenBank/DDBJ whole genome shotgun (WGS) entry which is preliminary data.</text>
</comment>
<protein>
    <recommendedName>
        <fullName evidence="6">AA1-like domain-containing protein</fullName>
    </recommendedName>
</protein>
<evidence type="ECO:0000256" key="1">
    <source>
        <dbReference type="ARBA" id="ARBA00004613"/>
    </source>
</evidence>
<evidence type="ECO:0000259" key="6">
    <source>
        <dbReference type="Pfam" id="PF16541"/>
    </source>
</evidence>
<dbReference type="EMBL" id="JAVLET010000016">
    <property type="protein sequence ID" value="KAL0465477.1"/>
    <property type="molecule type" value="Genomic_DNA"/>
</dbReference>
<sequence>MLTTTLTTALAALILPFSSASPIAVRQDNTTTTPPPTNQTSCGATSFGNFSWALSAFDYHASYIYTNPAHQNSWGYVNFNLTNPAIGPSVTTVCSASSNQLNDFFYGTVQYTCTNTPAGIKSDVGKTKFDFNRPTGELRFNQSWTCRDGDPNYPTTFTGYAAVKLHLNCTEARWQNRSWKQGQIYSTRDVRCSPVDLSVKPKEMSAMA</sequence>
<dbReference type="Proteomes" id="UP001451303">
    <property type="component" value="Unassembled WGS sequence"/>
</dbReference>
<evidence type="ECO:0000313" key="8">
    <source>
        <dbReference type="Proteomes" id="UP001451303"/>
    </source>
</evidence>
<keyword evidence="2" id="KW-0964">Secreted</keyword>
<gene>
    <name evidence="7" type="ORF">QR685DRAFT_575989</name>
</gene>
<feature type="signal peptide" evidence="5">
    <location>
        <begin position="1"/>
        <end position="20"/>
    </location>
</feature>
<keyword evidence="4" id="KW-1015">Disulfide bond</keyword>
<reference evidence="7 8" key="1">
    <citation type="submission" date="2023-09" db="EMBL/GenBank/DDBJ databases">
        <title>Multi-omics analysis of a traditional fermented food reveals byproduct-associated fungal strains for waste-to-food upcycling.</title>
        <authorList>
            <consortium name="Lawrence Berkeley National Laboratory"/>
            <person name="Rekdal V.M."/>
            <person name="Villalobos-Escobedo J.M."/>
            <person name="Rodriguez-Valeron N."/>
            <person name="Garcia M.O."/>
            <person name="Vasquez D.P."/>
            <person name="Damayanti I."/>
            <person name="Sorensen P.M."/>
            <person name="Baidoo E.E."/>
            <person name="De Carvalho A.C."/>
            <person name="Riley R."/>
            <person name="Lipzen A."/>
            <person name="He G."/>
            <person name="Yan M."/>
            <person name="Haridas S."/>
            <person name="Daum C."/>
            <person name="Yoshinaga Y."/>
            <person name="Ng V."/>
            <person name="Grigoriev I.V."/>
            <person name="Munk R."/>
            <person name="Nuraida L."/>
            <person name="Wijaya C.H."/>
            <person name="Morales P.-C."/>
            <person name="Keasling J.D."/>
        </authorList>
    </citation>
    <scope>NUCLEOTIDE SEQUENCE [LARGE SCALE GENOMIC DNA]</scope>
    <source>
        <strain evidence="7 8">FGSC 2613</strain>
    </source>
</reference>
<evidence type="ECO:0000313" key="7">
    <source>
        <dbReference type="EMBL" id="KAL0465477.1"/>
    </source>
</evidence>
<evidence type="ECO:0000256" key="3">
    <source>
        <dbReference type="ARBA" id="ARBA00022729"/>
    </source>
</evidence>
<keyword evidence="3 5" id="KW-0732">Signal</keyword>
<feature type="chain" id="PRO_5045595002" description="AA1-like domain-containing protein" evidence="5">
    <location>
        <begin position="21"/>
        <end position="208"/>
    </location>
</feature>
<evidence type="ECO:0000256" key="4">
    <source>
        <dbReference type="ARBA" id="ARBA00023157"/>
    </source>
</evidence>
<keyword evidence="8" id="KW-1185">Reference proteome</keyword>
<evidence type="ECO:0000256" key="5">
    <source>
        <dbReference type="SAM" id="SignalP"/>
    </source>
</evidence>
<organism evidence="7 8">
    <name type="scientific">Neurospora intermedia</name>
    <dbReference type="NCBI Taxonomy" id="5142"/>
    <lineage>
        <taxon>Eukaryota</taxon>
        <taxon>Fungi</taxon>
        <taxon>Dikarya</taxon>
        <taxon>Ascomycota</taxon>
        <taxon>Pezizomycotina</taxon>
        <taxon>Sordariomycetes</taxon>
        <taxon>Sordariomycetidae</taxon>
        <taxon>Sordariales</taxon>
        <taxon>Sordariaceae</taxon>
        <taxon>Neurospora</taxon>
    </lineage>
</organism>
<proteinExistence type="predicted"/>
<dbReference type="InterPro" id="IPR032382">
    <property type="entry name" value="AltA1"/>
</dbReference>
<accession>A0ABR3CZI6</accession>
<name>A0ABR3CZI6_NEUIN</name>